<dbReference type="VEuPathDB" id="MicrosporidiaDB:CWI38_0779p0070"/>
<feature type="non-terminal residue" evidence="1">
    <location>
        <position position="51"/>
    </location>
</feature>
<dbReference type="EMBL" id="PITK01000779">
    <property type="protein sequence ID" value="TBU12383.1"/>
    <property type="molecule type" value="Genomic_DNA"/>
</dbReference>
<proteinExistence type="predicted"/>
<sequence length="51" mass="6208">MFELFRGRFYRGLSELLESEHVVSRDKIVSFWSTMWNKNDDTVTYDDYLIP</sequence>
<dbReference type="Proteomes" id="UP000292282">
    <property type="component" value="Unassembled WGS sequence"/>
</dbReference>
<reference evidence="1 2" key="1">
    <citation type="submission" date="2017-12" db="EMBL/GenBank/DDBJ databases">
        <authorList>
            <person name="Pombert J.-F."/>
            <person name="Haag K.L."/>
            <person name="Ebert D."/>
        </authorList>
    </citation>
    <scope>NUCLEOTIDE SEQUENCE [LARGE SCALE GENOMIC DNA]</scope>
    <source>
        <strain evidence="1">IL-G-3</strain>
    </source>
</reference>
<gene>
    <name evidence="1" type="ORF">CWI38_0779p0070</name>
</gene>
<evidence type="ECO:0000313" key="2">
    <source>
        <dbReference type="Proteomes" id="UP000292282"/>
    </source>
</evidence>
<accession>A0A4Q9LUP7</accession>
<dbReference type="AlphaFoldDB" id="A0A4Q9LUP7"/>
<comment type="caution">
    <text evidence="1">The sequence shown here is derived from an EMBL/GenBank/DDBJ whole genome shotgun (WGS) entry which is preliminary data.</text>
</comment>
<name>A0A4Q9LUP7_9MICR</name>
<dbReference type="OrthoDB" id="2194416at2759"/>
<organism evidence="1 2">
    <name type="scientific">Hamiltosporidium tvaerminnensis</name>
    <dbReference type="NCBI Taxonomy" id="1176355"/>
    <lineage>
        <taxon>Eukaryota</taxon>
        <taxon>Fungi</taxon>
        <taxon>Fungi incertae sedis</taxon>
        <taxon>Microsporidia</taxon>
        <taxon>Dubosqiidae</taxon>
        <taxon>Hamiltosporidium</taxon>
    </lineage>
</organism>
<evidence type="ECO:0000313" key="1">
    <source>
        <dbReference type="EMBL" id="TBU12383.1"/>
    </source>
</evidence>
<protein>
    <submittedName>
        <fullName evidence="1">Uncharacterized protein</fullName>
    </submittedName>
</protein>
<keyword evidence="2" id="KW-1185">Reference proteome</keyword>